<comment type="caution">
    <text evidence="1">The sequence shown here is derived from an EMBL/GenBank/DDBJ whole genome shotgun (WGS) entry which is preliminary data.</text>
</comment>
<dbReference type="Proteomes" id="UP000243002">
    <property type="component" value="Unassembled WGS sequence"/>
</dbReference>
<name>A0A2P7MZD9_9CYAN</name>
<keyword evidence="2" id="KW-1185">Reference proteome</keyword>
<accession>A0A2P7MZD9</accession>
<organism evidence="1 2">
    <name type="scientific">Cyanobium usitatum str. Tous</name>
    <dbReference type="NCBI Taxonomy" id="2116684"/>
    <lineage>
        <taxon>Bacteria</taxon>
        <taxon>Bacillati</taxon>
        <taxon>Cyanobacteriota</taxon>
        <taxon>Cyanophyceae</taxon>
        <taxon>Synechococcales</taxon>
        <taxon>Prochlorococcaceae</taxon>
        <taxon>Cyanobium</taxon>
    </lineage>
</organism>
<dbReference type="EMBL" id="PXXO01000003">
    <property type="protein sequence ID" value="PSJ06562.1"/>
    <property type="molecule type" value="Genomic_DNA"/>
</dbReference>
<proteinExistence type="predicted"/>
<gene>
    <name evidence="1" type="ORF">C7K55_03700</name>
</gene>
<evidence type="ECO:0000313" key="2">
    <source>
        <dbReference type="Proteomes" id="UP000243002"/>
    </source>
</evidence>
<protein>
    <submittedName>
        <fullName evidence="1">Uncharacterized protein</fullName>
    </submittedName>
</protein>
<dbReference type="AlphaFoldDB" id="A0A2P7MZD9"/>
<sequence>MWGINPFTVGKIIAGVGFSSALLGRHGSLKQLTRKIKLHVSEQHAEAAKAMARSVALQDQSLYERLKKELERELSPEEYERVFGDSGDPPSH</sequence>
<evidence type="ECO:0000313" key="1">
    <source>
        <dbReference type="EMBL" id="PSJ06562.1"/>
    </source>
</evidence>
<reference evidence="1 2" key="1">
    <citation type="journal article" date="2018" name="Environ. Microbiol.">
        <title>Ecological and genomic features of two widespread freshwater picocyanobacteria.</title>
        <authorList>
            <person name="Cabello-Yeves P.J."/>
            <person name="Picazo A."/>
            <person name="Camacho A."/>
            <person name="Callieri C."/>
            <person name="Rosselli R."/>
            <person name="Roda-Garcia J.J."/>
            <person name="Coutinho F.H."/>
            <person name="Rodriguez-Valera F."/>
        </authorList>
    </citation>
    <scope>NUCLEOTIDE SEQUENCE [LARGE SCALE GENOMIC DNA]</scope>
    <source>
        <strain evidence="1 2">Tous</strain>
    </source>
</reference>